<accession>A0A381NUH5</accession>
<dbReference type="PANTHER" id="PTHR20883">
    <property type="entry name" value="PHYTANOYL-COA DIOXYGENASE DOMAIN CONTAINING 1"/>
    <property type="match status" value="1"/>
</dbReference>
<dbReference type="PANTHER" id="PTHR20883:SF49">
    <property type="entry name" value="PHYTANOYL-COA DIOXYGENASE"/>
    <property type="match status" value="1"/>
</dbReference>
<dbReference type="EMBL" id="UINC01000587">
    <property type="protein sequence ID" value="SUZ57909.1"/>
    <property type="molecule type" value="Genomic_DNA"/>
</dbReference>
<evidence type="ECO:0000313" key="1">
    <source>
        <dbReference type="EMBL" id="SUZ57909.1"/>
    </source>
</evidence>
<dbReference type="AlphaFoldDB" id="A0A381NUH5"/>
<sequence length="265" mass="30477">MSKYLSATDIKNYNNDGVVILRGVFKDWIKVLERGAKFHDNNPSASALVHKQGGFSGKFLEDFCNWRRIPEYEDFILHSELGAISAALTQSKSVQFFHDHYLFKEAESGVETPWHQDMPYYCVEGDQTVSFWLPLESREKSVSLKCAAGTHKFSKEIRPTSWSNNESFYENDAAFIDLPDIENGDFVIKQWSTEPGDVVAFNFKIIHGANANILSSISRTLSFRLLGDDVRYRERIGRTSPNFENINQSNGERLREDWFPIIWTN</sequence>
<proteinExistence type="predicted"/>
<dbReference type="Gene3D" id="2.60.120.620">
    <property type="entry name" value="q2cbj1_9rhob like domain"/>
    <property type="match status" value="1"/>
</dbReference>
<organism evidence="1">
    <name type="scientific">marine metagenome</name>
    <dbReference type="NCBI Taxonomy" id="408172"/>
    <lineage>
        <taxon>unclassified sequences</taxon>
        <taxon>metagenomes</taxon>
        <taxon>ecological metagenomes</taxon>
    </lineage>
</organism>
<dbReference type="SUPFAM" id="SSF51197">
    <property type="entry name" value="Clavaminate synthase-like"/>
    <property type="match status" value="1"/>
</dbReference>
<name>A0A381NUH5_9ZZZZ</name>
<dbReference type="InterPro" id="IPR008775">
    <property type="entry name" value="Phytyl_CoA_dOase-like"/>
</dbReference>
<reference evidence="1" key="1">
    <citation type="submission" date="2018-05" db="EMBL/GenBank/DDBJ databases">
        <authorList>
            <person name="Lanie J.A."/>
            <person name="Ng W.-L."/>
            <person name="Kazmierczak K.M."/>
            <person name="Andrzejewski T.M."/>
            <person name="Davidsen T.M."/>
            <person name="Wayne K.J."/>
            <person name="Tettelin H."/>
            <person name="Glass J.I."/>
            <person name="Rusch D."/>
            <person name="Podicherti R."/>
            <person name="Tsui H.-C.T."/>
            <person name="Winkler M.E."/>
        </authorList>
    </citation>
    <scope>NUCLEOTIDE SEQUENCE</scope>
</reference>
<dbReference type="Pfam" id="PF05721">
    <property type="entry name" value="PhyH"/>
    <property type="match status" value="1"/>
</dbReference>
<evidence type="ECO:0008006" key="2">
    <source>
        <dbReference type="Google" id="ProtNLM"/>
    </source>
</evidence>
<gene>
    <name evidence="1" type="ORF">METZ01_LOCUS10763</name>
</gene>
<protein>
    <recommendedName>
        <fullName evidence="2">Phytanoyl-CoA dioxygenase</fullName>
    </recommendedName>
</protein>